<gene>
    <name evidence="7" type="ORF">FAZ95_10715</name>
</gene>
<dbReference type="RefSeq" id="WP_137332425.1">
    <property type="nucleotide sequence ID" value="NZ_CP040077.1"/>
</dbReference>
<dbReference type="Proteomes" id="UP000298656">
    <property type="component" value="Chromosome 1"/>
</dbReference>
<evidence type="ECO:0000259" key="6">
    <source>
        <dbReference type="PROSITE" id="PS50850"/>
    </source>
</evidence>
<dbReference type="InterPro" id="IPR020846">
    <property type="entry name" value="MFS_dom"/>
</dbReference>
<keyword evidence="4 5" id="KW-0472">Membrane</keyword>
<evidence type="ECO:0000256" key="5">
    <source>
        <dbReference type="SAM" id="Phobius"/>
    </source>
</evidence>
<reference evidence="7 8" key="1">
    <citation type="submission" date="2019-05" db="EMBL/GenBank/DDBJ databases">
        <title>Burkholderia sp. DHOD12, isolated from subtropical forest soil.</title>
        <authorList>
            <person name="Gao Z.-H."/>
            <person name="Qiu L.-H."/>
        </authorList>
    </citation>
    <scope>NUCLEOTIDE SEQUENCE [LARGE SCALE GENOMIC DNA]</scope>
    <source>
        <strain evidence="7 8">DHOD12</strain>
    </source>
</reference>
<dbReference type="EMBL" id="CP040077">
    <property type="protein sequence ID" value="QCP49600.1"/>
    <property type="molecule type" value="Genomic_DNA"/>
</dbReference>
<feature type="domain" description="Major facilitator superfamily (MFS) profile" evidence="6">
    <location>
        <begin position="23"/>
        <end position="434"/>
    </location>
</feature>
<feature type="transmembrane region" description="Helical" evidence="5">
    <location>
        <begin position="294"/>
        <end position="313"/>
    </location>
</feature>
<feature type="transmembrane region" description="Helical" evidence="5">
    <location>
        <begin position="408"/>
        <end position="428"/>
    </location>
</feature>
<dbReference type="SUPFAM" id="SSF103473">
    <property type="entry name" value="MFS general substrate transporter"/>
    <property type="match status" value="1"/>
</dbReference>
<protein>
    <submittedName>
        <fullName evidence="7">Aromatic acid/H+ symport family MFS transporter</fullName>
    </submittedName>
</protein>
<feature type="transmembrane region" description="Helical" evidence="5">
    <location>
        <begin position="150"/>
        <end position="171"/>
    </location>
</feature>
<dbReference type="PANTHER" id="PTHR23508">
    <property type="entry name" value="CARBOXYLIC ACID TRANSPORTER PROTEIN HOMOLOG"/>
    <property type="match status" value="1"/>
</dbReference>
<feature type="transmembrane region" description="Helical" evidence="5">
    <location>
        <begin position="90"/>
        <end position="111"/>
    </location>
</feature>
<dbReference type="PANTHER" id="PTHR23508:SF10">
    <property type="entry name" value="CARBOXYLIC ACID TRANSPORTER PROTEIN HOMOLOG"/>
    <property type="match status" value="1"/>
</dbReference>
<dbReference type="AlphaFoldDB" id="A0A4V1EHA6"/>
<sequence>MPISSENAHRRSPVPAPRTTYLVLFLCFCAIVAEGYDVGVMGTVVPALMTDPNWRLTPVQIGAMGSAALFGTLFGSYFISVVSDLTGRKLLLIGCVALFSLSMLAAAAAPTPIVFSVARFVGGLGLGGVISVAAALTVEYSPSHRKNLNFALMYSGYSFGALLSALVGIAFLKGFGWRFVVGVGAAPLLALPLFMRLLPESFEFLVAKGRLEDARKLARRLGMAGDIAAVRATEAPKVSVKDVFAEVFSTHNRWATLSLWLAQFAAVTVIYGLGTWLPQIMHKLGYDLGSSLSFLAVFMLSSAIGGILIGRIADRRGARLTLVACYVIGAVSIAALAFKGSLPVNYALVACAGFGSIGVAMVQLGYIANYYAAHARASATGWAVGVGRFGAMSGPLIGGVLAAQHLDVAWNFYVFSAAALLAAFAIFITPAPARLRLPGKVENEEGVCLASGAASQGQ</sequence>
<name>A0A4V1EHA6_9BURK</name>
<feature type="transmembrane region" description="Helical" evidence="5">
    <location>
        <begin position="379"/>
        <end position="402"/>
    </location>
</feature>
<evidence type="ECO:0000313" key="7">
    <source>
        <dbReference type="EMBL" id="QCP49600.1"/>
    </source>
</evidence>
<feature type="transmembrane region" description="Helical" evidence="5">
    <location>
        <begin position="177"/>
        <end position="198"/>
    </location>
</feature>
<dbReference type="PROSITE" id="PS00217">
    <property type="entry name" value="SUGAR_TRANSPORT_2"/>
    <property type="match status" value="1"/>
</dbReference>
<evidence type="ECO:0000313" key="8">
    <source>
        <dbReference type="Proteomes" id="UP000298656"/>
    </source>
</evidence>
<feature type="transmembrane region" description="Helical" evidence="5">
    <location>
        <begin position="117"/>
        <end position="138"/>
    </location>
</feature>
<feature type="transmembrane region" description="Helical" evidence="5">
    <location>
        <begin position="344"/>
        <end position="367"/>
    </location>
</feature>
<dbReference type="PROSITE" id="PS50850">
    <property type="entry name" value="MFS"/>
    <property type="match status" value="1"/>
</dbReference>
<feature type="transmembrane region" description="Helical" evidence="5">
    <location>
        <begin position="61"/>
        <end position="83"/>
    </location>
</feature>
<feature type="transmembrane region" description="Helical" evidence="5">
    <location>
        <begin position="320"/>
        <end position="338"/>
    </location>
</feature>
<dbReference type="Gene3D" id="1.20.1250.20">
    <property type="entry name" value="MFS general substrate transporter like domains"/>
    <property type="match status" value="2"/>
</dbReference>
<dbReference type="Pfam" id="PF07690">
    <property type="entry name" value="MFS_1"/>
    <property type="match status" value="1"/>
</dbReference>
<feature type="transmembrane region" description="Helical" evidence="5">
    <location>
        <begin position="21"/>
        <end position="49"/>
    </location>
</feature>
<evidence type="ECO:0000256" key="3">
    <source>
        <dbReference type="ARBA" id="ARBA00022989"/>
    </source>
</evidence>
<keyword evidence="2 5" id="KW-0812">Transmembrane</keyword>
<dbReference type="OrthoDB" id="7066727at2"/>
<keyword evidence="3 5" id="KW-1133">Transmembrane helix</keyword>
<evidence type="ECO:0000256" key="1">
    <source>
        <dbReference type="ARBA" id="ARBA00004141"/>
    </source>
</evidence>
<dbReference type="InterPro" id="IPR036259">
    <property type="entry name" value="MFS_trans_sf"/>
</dbReference>
<evidence type="ECO:0000256" key="2">
    <source>
        <dbReference type="ARBA" id="ARBA00022692"/>
    </source>
</evidence>
<keyword evidence="8" id="KW-1185">Reference proteome</keyword>
<evidence type="ECO:0000256" key="4">
    <source>
        <dbReference type="ARBA" id="ARBA00023136"/>
    </source>
</evidence>
<comment type="subcellular location">
    <subcellularLocation>
        <location evidence="1">Membrane</location>
        <topology evidence="1">Multi-pass membrane protein</topology>
    </subcellularLocation>
</comment>
<dbReference type="KEGG" id="tvl:FAZ95_10715"/>
<dbReference type="InterPro" id="IPR011701">
    <property type="entry name" value="MFS"/>
</dbReference>
<proteinExistence type="predicted"/>
<dbReference type="InterPro" id="IPR005829">
    <property type="entry name" value="Sugar_transporter_CS"/>
</dbReference>
<accession>A0A4V1EHA6</accession>
<dbReference type="GO" id="GO:0046943">
    <property type="term" value="F:carboxylic acid transmembrane transporter activity"/>
    <property type="evidence" value="ECO:0007669"/>
    <property type="project" value="TreeGrafter"/>
</dbReference>
<feature type="transmembrane region" description="Helical" evidence="5">
    <location>
        <begin position="254"/>
        <end position="274"/>
    </location>
</feature>
<organism evidence="7 8">
    <name type="scientific">Trinickia violacea</name>
    <dbReference type="NCBI Taxonomy" id="2571746"/>
    <lineage>
        <taxon>Bacteria</taxon>
        <taxon>Pseudomonadati</taxon>
        <taxon>Pseudomonadota</taxon>
        <taxon>Betaproteobacteria</taxon>
        <taxon>Burkholderiales</taxon>
        <taxon>Burkholderiaceae</taxon>
        <taxon>Trinickia</taxon>
    </lineage>
</organism>
<dbReference type="GO" id="GO:0005886">
    <property type="term" value="C:plasma membrane"/>
    <property type="evidence" value="ECO:0007669"/>
    <property type="project" value="TreeGrafter"/>
</dbReference>